<sequence length="69" mass="7763">RQFRNYLLYMQVLTAANDIKLDVLIEPFPMFPAFGGYCKGIVCNWNVPIQYSFATTVFLLGNIGGSIVI</sequence>
<accession>A0AAN5CK42</accession>
<dbReference type="Proteomes" id="UP001328107">
    <property type="component" value="Unassembled WGS sequence"/>
</dbReference>
<evidence type="ECO:0000313" key="1">
    <source>
        <dbReference type="EMBL" id="GMR45903.1"/>
    </source>
</evidence>
<organism evidence="1 2">
    <name type="scientific">Pristionchus mayeri</name>
    <dbReference type="NCBI Taxonomy" id="1317129"/>
    <lineage>
        <taxon>Eukaryota</taxon>
        <taxon>Metazoa</taxon>
        <taxon>Ecdysozoa</taxon>
        <taxon>Nematoda</taxon>
        <taxon>Chromadorea</taxon>
        <taxon>Rhabditida</taxon>
        <taxon>Rhabditina</taxon>
        <taxon>Diplogasteromorpha</taxon>
        <taxon>Diplogasteroidea</taxon>
        <taxon>Neodiplogasteridae</taxon>
        <taxon>Pristionchus</taxon>
    </lineage>
</organism>
<reference evidence="2" key="1">
    <citation type="submission" date="2022-10" db="EMBL/GenBank/DDBJ databases">
        <title>Genome assembly of Pristionchus species.</title>
        <authorList>
            <person name="Yoshida K."/>
            <person name="Sommer R.J."/>
        </authorList>
    </citation>
    <scope>NUCLEOTIDE SEQUENCE [LARGE SCALE GENOMIC DNA]</scope>
    <source>
        <strain evidence="2">RS5460</strain>
    </source>
</reference>
<dbReference type="InterPro" id="IPR019429">
    <property type="entry name" value="7TM_GPCR_serpentine_rcpt_Sri"/>
</dbReference>
<proteinExistence type="predicted"/>
<dbReference type="Pfam" id="PF10327">
    <property type="entry name" value="7TM_GPCR_Sri"/>
    <property type="match status" value="1"/>
</dbReference>
<protein>
    <submittedName>
        <fullName evidence="1">Uncharacterized protein</fullName>
    </submittedName>
</protein>
<gene>
    <name evidence="1" type="ORF">PMAYCL1PPCAC_16098</name>
</gene>
<dbReference type="AlphaFoldDB" id="A0AAN5CK42"/>
<evidence type="ECO:0000313" key="2">
    <source>
        <dbReference type="Proteomes" id="UP001328107"/>
    </source>
</evidence>
<comment type="caution">
    <text evidence="1">The sequence shown here is derived from an EMBL/GenBank/DDBJ whole genome shotgun (WGS) entry which is preliminary data.</text>
</comment>
<name>A0AAN5CK42_9BILA</name>
<dbReference type="EMBL" id="BTRK01000004">
    <property type="protein sequence ID" value="GMR45903.1"/>
    <property type="molecule type" value="Genomic_DNA"/>
</dbReference>
<feature type="non-terminal residue" evidence="1">
    <location>
        <position position="1"/>
    </location>
</feature>
<keyword evidence="2" id="KW-1185">Reference proteome</keyword>
<feature type="non-terminal residue" evidence="1">
    <location>
        <position position="69"/>
    </location>
</feature>